<protein>
    <submittedName>
        <fullName evidence="1">Uncharacterized protein</fullName>
    </submittedName>
</protein>
<keyword evidence="2" id="KW-1185">Reference proteome</keyword>
<sequence>MITNRDLDLIAPGVIATPASDAPIEYVLVREELPAPEGWSLQCVRRGRVAAAIPLAPRGAAPRVRAAVAQAVAVRVLAERGVFVSGWNQLDDGPPAAARFLARCPRGVDALPV</sequence>
<dbReference type="EMBL" id="QEKW01000001">
    <property type="protein sequence ID" value="PVZ15046.1"/>
    <property type="molecule type" value="Genomic_DNA"/>
</dbReference>
<dbReference type="OrthoDB" id="9933687at2"/>
<proteinExistence type="predicted"/>
<organism evidence="1 2">
    <name type="scientific">Actinomycetospora cinnamomea</name>
    <dbReference type="NCBI Taxonomy" id="663609"/>
    <lineage>
        <taxon>Bacteria</taxon>
        <taxon>Bacillati</taxon>
        <taxon>Actinomycetota</taxon>
        <taxon>Actinomycetes</taxon>
        <taxon>Pseudonocardiales</taxon>
        <taxon>Pseudonocardiaceae</taxon>
        <taxon>Actinomycetospora</taxon>
    </lineage>
</organism>
<name>A0A2U1FSB8_9PSEU</name>
<accession>A0A2U1FSB8</accession>
<comment type="caution">
    <text evidence="1">The sequence shown here is derived from an EMBL/GenBank/DDBJ whole genome shotgun (WGS) entry which is preliminary data.</text>
</comment>
<evidence type="ECO:0000313" key="1">
    <source>
        <dbReference type="EMBL" id="PVZ15046.1"/>
    </source>
</evidence>
<evidence type="ECO:0000313" key="2">
    <source>
        <dbReference type="Proteomes" id="UP000245639"/>
    </source>
</evidence>
<dbReference type="Proteomes" id="UP000245639">
    <property type="component" value="Unassembled WGS sequence"/>
</dbReference>
<dbReference type="RefSeq" id="WP_116706768.1">
    <property type="nucleotide sequence ID" value="NZ_QEKW01000001.1"/>
</dbReference>
<gene>
    <name evidence="1" type="ORF">C8D89_101916</name>
</gene>
<reference evidence="1 2" key="1">
    <citation type="submission" date="2018-04" db="EMBL/GenBank/DDBJ databases">
        <title>Genomic Encyclopedia of Type Strains, Phase IV (KMG-IV): sequencing the most valuable type-strain genomes for metagenomic binning, comparative biology and taxonomic classification.</title>
        <authorList>
            <person name="Goeker M."/>
        </authorList>
    </citation>
    <scope>NUCLEOTIDE SEQUENCE [LARGE SCALE GENOMIC DNA]</scope>
    <source>
        <strain evidence="1 2">DSM 45771</strain>
    </source>
</reference>
<dbReference type="AlphaFoldDB" id="A0A2U1FSB8"/>